<dbReference type="InterPro" id="IPR050347">
    <property type="entry name" value="Bact_Beta-galactosidase"/>
</dbReference>
<dbReference type="Pfam" id="PF00703">
    <property type="entry name" value="Glyco_hydro_2"/>
    <property type="match status" value="1"/>
</dbReference>
<dbReference type="GO" id="GO:0005990">
    <property type="term" value="P:lactose catabolic process"/>
    <property type="evidence" value="ECO:0007669"/>
    <property type="project" value="TreeGrafter"/>
</dbReference>
<dbReference type="InterPro" id="IPR036156">
    <property type="entry name" value="Beta-gal/glucu_dom_sf"/>
</dbReference>
<comment type="similarity">
    <text evidence="2">Belongs to the glycosyl hydrolase 2 family.</text>
</comment>
<dbReference type="GO" id="GO:0004565">
    <property type="term" value="F:beta-galactosidase activity"/>
    <property type="evidence" value="ECO:0007669"/>
    <property type="project" value="UniProtKB-EC"/>
</dbReference>
<dbReference type="EMBL" id="MWPH01000001">
    <property type="protein sequence ID" value="OVE86110.1"/>
    <property type="molecule type" value="Genomic_DNA"/>
</dbReference>
<dbReference type="Pfam" id="PF02837">
    <property type="entry name" value="Glyco_hydro_2_N"/>
    <property type="match status" value="1"/>
</dbReference>
<accession>A0A202EDN9</accession>
<evidence type="ECO:0000256" key="1">
    <source>
        <dbReference type="ARBA" id="ARBA00001412"/>
    </source>
</evidence>
<dbReference type="InterPro" id="IPR017853">
    <property type="entry name" value="GH"/>
</dbReference>
<feature type="compositionally biased region" description="Polar residues" evidence="7">
    <location>
        <begin position="1"/>
        <end position="10"/>
    </location>
</feature>
<dbReference type="PRINTS" id="PR00132">
    <property type="entry name" value="GLHYDRLASE2"/>
</dbReference>
<dbReference type="InterPro" id="IPR014718">
    <property type="entry name" value="GH-type_carb-bd"/>
</dbReference>
<name>A0A202EDN9_9EURY</name>
<dbReference type="InterPro" id="IPR006104">
    <property type="entry name" value="Glyco_hydro_2_N"/>
</dbReference>
<evidence type="ECO:0000256" key="5">
    <source>
        <dbReference type="ARBA" id="ARBA00023295"/>
    </source>
</evidence>
<dbReference type="Pfam" id="PF16353">
    <property type="entry name" value="LacZ_4"/>
    <property type="match status" value="1"/>
</dbReference>
<dbReference type="SUPFAM" id="SSF49303">
    <property type="entry name" value="beta-Galactosidase/glucuronidase domain"/>
    <property type="match status" value="2"/>
</dbReference>
<dbReference type="GO" id="GO:0009341">
    <property type="term" value="C:beta-galactosidase complex"/>
    <property type="evidence" value="ECO:0007669"/>
    <property type="project" value="InterPro"/>
</dbReference>
<evidence type="ECO:0000256" key="2">
    <source>
        <dbReference type="ARBA" id="ARBA00007401"/>
    </source>
</evidence>
<dbReference type="SUPFAM" id="SSF51445">
    <property type="entry name" value="(Trans)glycosidases"/>
    <property type="match status" value="1"/>
</dbReference>
<feature type="domain" description="Beta galactosidase small chain/" evidence="8">
    <location>
        <begin position="763"/>
        <end position="1043"/>
    </location>
</feature>
<dbReference type="RefSeq" id="WP_087714108.1">
    <property type="nucleotide sequence ID" value="NZ_MWPH01000001.1"/>
</dbReference>
<feature type="region of interest" description="Disordered" evidence="7">
    <location>
        <begin position="1"/>
        <end position="29"/>
    </location>
</feature>
<dbReference type="InterPro" id="IPR008979">
    <property type="entry name" value="Galactose-bd-like_sf"/>
</dbReference>
<keyword evidence="10" id="KW-1185">Reference proteome</keyword>
<dbReference type="InterPro" id="IPR011013">
    <property type="entry name" value="Gal_mutarotase_sf_dom"/>
</dbReference>
<reference evidence="9 10" key="1">
    <citation type="submission" date="2017-02" db="EMBL/GenBank/DDBJ databases">
        <title>Natronthermophilus aegyptiacus gen. nov.,sp. nov., an aerobic, extremely halophilic alkalithermophilic archaeon isolated from the athalassohaline Wadi An Natrun, Egypt.</title>
        <authorList>
            <person name="Zhao B."/>
        </authorList>
    </citation>
    <scope>NUCLEOTIDE SEQUENCE [LARGE SCALE GENOMIC DNA]</scope>
    <source>
        <strain evidence="9 10">CGMCC 1.3597</strain>
    </source>
</reference>
<dbReference type="Gene3D" id="3.20.20.80">
    <property type="entry name" value="Glycosidases"/>
    <property type="match status" value="1"/>
</dbReference>
<dbReference type="SUPFAM" id="SSF74650">
    <property type="entry name" value="Galactose mutarotase-like"/>
    <property type="match status" value="1"/>
</dbReference>
<dbReference type="Proteomes" id="UP000196084">
    <property type="component" value="Unassembled WGS sequence"/>
</dbReference>
<dbReference type="Pfam" id="PF02836">
    <property type="entry name" value="Glyco_hydro_2_C"/>
    <property type="match status" value="1"/>
</dbReference>
<gene>
    <name evidence="9" type="ORF">B2G88_04775</name>
</gene>
<dbReference type="Gene3D" id="2.60.40.10">
    <property type="entry name" value="Immunoglobulins"/>
    <property type="match status" value="2"/>
</dbReference>
<dbReference type="GO" id="GO:0030246">
    <property type="term" value="F:carbohydrate binding"/>
    <property type="evidence" value="ECO:0007669"/>
    <property type="project" value="InterPro"/>
</dbReference>
<dbReference type="InterPro" id="IPR006102">
    <property type="entry name" value="Ig-like_GH2"/>
</dbReference>
<sequence>MSRAPTTIDSLSEYIENPERLTEHTEPVRAPTIPYESVAAALDANEHLTELEERWDQSPYFERLDGEWDFCWAERPADVPAALAADEWDTIPVPSVWQLHGYDRPIYRNHALTWERLPEVDPLPEAPEVPETFNPVGTYRRSVSVPDNWTDDQPTYLHFEGVKSAFFVWIDGEYVGYDQGSMSPSEFDVSDYLSPGSEHELMVQVVRFSDGSYLETQDMIRFSGIFRSVSLYATPPAHVQDYDLRTDLDAGYDAATVSLEADVHGADRLDGGEIALVAHVFDADDELVTSVETALEPAAEATAGLEATLDEPDLWSAEDPTLYTLVLELQDGDGETLEAISHRFGVREYEIVDGVLQVNGEPVTIRGVNRHDHDPDGGRTVPFERALEDLQLMKQTNINAIRTAHYPHDLSVYALADELGLYVFDEANVETHFDLEFVHKYPAFHESFLERFRRMVDHHKNITSIVAWSTSNEAGTGEPHAAMADYAHEVDGTRFVFHQGDGDAPYAQFHESMTGTAPFTDISGPRYPVPDTIAQFSAVDDRPMIMGEYAHAFCNSLGHQEAYWDLVDRIDSLQGGFIWEWCNQTLNADVVADADAETDLWFGDDAFLLDGLVFSDLSPQPVLEQVKWTHQPFALEPVVPEDGVVTITNSHDVTNLSDLEAVWELTADGEVLEEGTLELDVPAGQTKGAIIPFDDPDVEPGQRCYATIRLRLPADTDWADAGHEIGFEQFEVPVDTDPAPAVGADEDGDEGDLEIESTDDEITFSGDGFAYTFDAASGQFSELAVDGHPVATGGPQVDAFRAPVPNEGRIQSSTEWGYENQTEWESLGLDDTHSVVRDVTLEEPGSDHAHLVVDTEVQNPDDETLFGVTTTYDVHASGDIVLTTDIEPTAFLREELESWLPRLGIDFDLPSSVTDLEWVGRGPHETYPDRSASGEIGRYSGSIADQHVPYRVPQTNGNKTDVRWASLTGPQSGLLVFADESFSLRTDSYENLATADSPADLVERDGARLSIDAAVSGVGGTPVKPLADHRVSPEATTLTVTVRPYELAAVDPAKLARRTCLEQ</sequence>
<dbReference type="PANTHER" id="PTHR46323">
    <property type="entry name" value="BETA-GALACTOSIDASE"/>
    <property type="match status" value="1"/>
</dbReference>
<dbReference type="Pfam" id="PF02929">
    <property type="entry name" value="Bgal_small_N"/>
    <property type="match status" value="1"/>
</dbReference>
<dbReference type="InterPro" id="IPR023230">
    <property type="entry name" value="Glyco_hydro_2_CS"/>
</dbReference>
<evidence type="ECO:0000256" key="6">
    <source>
        <dbReference type="ARBA" id="ARBA00032230"/>
    </source>
</evidence>
<dbReference type="PANTHER" id="PTHR46323:SF2">
    <property type="entry name" value="BETA-GALACTOSIDASE"/>
    <property type="match status" value="1"/>
</dbReference>
<proteinExistence type="inferred from homology"/>
<dbReference type="EC" id="3.2.1.23" evidence="3"/>
<feature type="compositionally biased region" description="Basic and acidic residues" evidence="7">
    <location>
        <begin position="17"/>
        <end position="27"/>
    </location>
</feature>
<dbReference type="Gene3D" id="2.70.98.10">
    <property type="match status" value="1"/>
</dbReference>
<keyword evidence="5" id="KW-0326">Glycosidase</keyword>
<evidence type="ECO:0000313" key="9">
    <source>
        <dbReference type="EMBL" id="OVE86110.1"/>
    </source>
</evidence>
<dbReference type="InterPro" id="IPR006103">
    <property type="entry name" value="Glyco_hydro_2_cat"/>
</dbReference>
<organism evidence="9 10">
    <name type="scientific">Natronolimnobius baerhuensis</name>
    <dbReference type="NCBI Taxonomy" id="253108"/>
    <lineage>
        <taxon>Archaea</taxon>
        <taxon>Methanobacteriati</taxon>
        <taxon>Methanobacteriota</taxon>
        <taxon>Stenosarchaea group</taxon>
        <taxon>Halobacteria</taxon>
        <taxon>Halobacteriales</taxon>
        <taxon>Natrialbaceae</taxon>
        <taxon>Natronolimnobius</taxon>
    </lineage>
</organism>
<dbReference type="InterPro" id="IPR013783">
    <property type="entry name" value="Ig-like_fold"/>
</dbReference>
<dbReference type="PROSITE" id="PS00719">
    <property type="entry name" value="GLYCOSYL_HYDROL_F2_1"/>
    <property type="match status" value="1"/>
</dbReference>
<dbReference type="InterPro" id="IPR004199">
    <property type="entry name" value="B-gal_small/dom_5"/>
</dbReference>
<comment type="catalytic activity">
    <reaction evidence="1">
        <text>Hydrolysis of terminal non-reducing beta-D-galactose residues in beta-D-galactosides.</text>
        <dbReference type="EC" id="3.2.1.23"/>
    </reaction>
</comment>
<evidence type="ECO:0000259" key="8">
    <source>
        <dbReference type="SMART" id="SM01038"/>
    </source>
</evidence>
<evidence type="ECO:0000256" key="4">
    <source>
        <dbReference type="ARBA" id="ARBA00022801"/>
    </source>
</evidence>
<evidence type="ECO:0000313" key="10">
    <source>
        <dbReference type="Proteomes" id="UP000196084"/>
    </source>
</evidence>
<dbReference type="SMART" id="SM01038">
    <property type="entry name" value="Bgal_small_N"/>
    <property type="match status" value="1"/>
</dbReference>
<keyword evidence="4" id="KW-0378">Hydrolase</keyword>
<dbReference type="InterPro" id="IPR006101">
    <property type="entry name" value="Glyco_hydro_2"/>
</dbReference>
<dbReference type="AlphaFoldDB" id="A0A202EDN9"/>
<dbReference type="InterPro" id="IPR032312">
    <property type="entry name" value="LacZ_4"/>
</dbReference>
<dbReference type="Gene3D" id="2.60.120.260">
    <property type="entry name" value="Galactose-binding domain-like"/>
    <property type="match status" value="1"/>
</dbReference>
<dbReference type="SUPFAM" id="SSF49785">
    <property type="entry name" value="Galactose-binding domain-like"/>
    <property type="match status" value="1"/>
</dbReference>
<dbReference type="OrthoDB" id="38162at2157"/>
<evidence type="ECO:0000256" key="7">
    <source>
        <dbReference type="SAM" id="MobiDB-lite"/>
    </source>
</evidence>
<comment type="caution">
    <text evidence="9">The sequence shown here is derived from an EMBL/GenBank/DDBJ whole genome shotgun (WGS) entry which is preliminary data.</text>
</comment>
<evidence type="ECO:0000256" key="3">
    <source>
        <dbReference type="ARBA" id="ARBA00012756"/>
    </source>
</evidence>
<protein>
    <recommendedName>
        <fullName evidence="3">beta-galactosidase</fullName>
        <ecNumber evidence="3">3.2.1.23</ecNumber>
    </recommendedName>
    <alternativeName>
        <fullName evidence="6">Lactase</fullName>
    </alternativeName>
</protein>